<keyword evidence="2" id="KW-0677">Repeat</keyword>
<dbReference type="Gene3D" id="1.10.238.10">
    <property type="entry name" value="EF-hand"/>
    <property type="match status" value="1"/>
</dbReference>
<name>A0A9W8DU64_9FUNG</name>
<evidence type="ECO:0008006" key="7">
    <source>
        <dbReference type="Google" id="ProtNLM"/>
    </source>
</evidence>
<dbReference type="OrthoDB" id="289247at2759"/>
<sequence>MISTKVLAFAAVCATALVGHASANQQATFQSGQSHFGQESINMYNYIKENSGDHVPADLTIENAPFHYFTHFDLNDDGFLDGNELRLPWYESFTKNHQYVDITMVDGKVDRVLVEDDLDNDGLISPDEYFASLERQHQLKDPAAMGFH</sequence>
<comment type="caution">
    <text evidence="5">The sequence shown here is derived from an EMBL/GenBank/DDBJ whole genome shotgun (WGS) entry which is preliminary data.</text>
</comment>
<evidence type="ECO:0000313" key="6">
    <source>
        <dbReference type="Proteomes" id="UP001150569"/>
    </source>
</evidence>
<keyword evidence="3" id="KW-0106">Calcium</keyword>
<dbReference type="EMBL" id="JANBPT010000491">
    <property type="protein sequence ID" value="KAJ1918856.1"/>
    <property type="molecule type" value="Genomic_DNA"/>
</dbReference>
<keyword evidence="1 4" id="KW-0732">Signal</keyword>
<evidence type="ECO:0000256" key="1">
    <source>
        <dbReference type="ARBA" id="ARBA00022729"/>
    </source>
</evidence>
<feature type="chain" id="PRO_5040845906" description="EF-hand domain-containing protein" evidence="4">
    <location>
        <begin position="24"/>
        <end position="148"/>
    </location>
</feature>
<dbReference type="AlphaFoldDB" id="A0A9W8DU64"/>
<dbReference type="InterPro" id="IPR018247">
    <property type="entry name" value="EF_Hand_1_Ca_BS"/>
</dbReference>
<evidence type="ECO:0000256" key="2">
    <source>
        <dbReference type="ARBA" id="ARBA00022737"/>
    </source>
</evidence>
<feature type="signal peptide" evidence="4">
    <location>
        <begin position="1"/>
        <end position="23"/>
    </location>
</feature>
<proteinExistence type="predicted"/>
<organism evidence="5 6">
    <name type="scientific">Tieghemiomyces parasiticus</name>
    <dbReference type="NCBI Taxonomy" id="78921"/>
    <lineage>
        <taxon>Eukaryota</taxon>
        <taxon>Fungi</taxon>
        <taxon>Fungi incertae sedis</taxon>
        <taxon>Zoopagomycota</taxon>
        <taxon>Kickxellomycotina</taxon>
        <taxon>Dimargaritomycetes</taxon>
        <taxon>Dimargaritales</taxon>
        <taxon>Dimargaritaceae</taxon>
        <taxon>Tieghemiomyces</taxon>
    </lineage>
</organism>
<evidence type="ECO:0000256" key="4">
    <source>
        <dbReference type="SAM" id="SignalP"/>
    </source>
</evidence>
<dbReference type="SUPFAM" id="SSF47473">
    <property type="entry name" value="EF-hand"/>
    <property type="match status" value="1"/>
</dbReference>
<dbReference type="Proteomes" id="UP001150569">
    <property type="component" value="Unassembled WGS sequence"/>
</dbReference>
<evidence type="ECO:0000313" key="5">
    <source>
        <dbReference type="EMBL" id="KAJ1918856.1"/>
    </source>
</evidence>
<evidence type="ECO:0000256" key="3">
    <source>
        <dbReference type="ARBA" id="ARBA00022837"/>
    </source>
</evidence>
<reference evidence="5" key="1">
    <citation type="submission" date="2022-07" db="EMBL/GenBank/DDBJ databases">
        <title>Phylogenomic reconstructions and comparative analyses of Kickxellomycotina fungi.</title>
        <authorList>
            <person name="Reynolds N.K."/>
            <person name="Stajich J.E."/>
            <person name="Barry K."/>
            <person name="Grigoriev I.V."/>
            <person name="Crous P."/>
            <person name="Smith M.E."/>
        </authorList>
    </citation>
    <scope>NUCLEOTIDE SEQUENCE</scope>
    <source>
        <strain evidence="5">RSA 861</strain>
    </source>
</reference>
<dbReference type="InterPro" id="IPR011992">
    <property type="entry name" value="EF-hand-dom_pair"/>
</dbReference>
<dbReference type="PROSITE" id="PS00018">
    <property type="entry name" value="EF_HAND_1"/>
    <property type="match status" value="2"/>
</dbReference>
<dbReference type="PANTHER" id="PTHR23104:SF1">
    <property type="entry name" value="EF-HAND DOMAIN-CONTAINING PROTEIN"/>
    <property type="match status" value="1"/>
</dbReference>
<accession>A0A9W8DU64</accession>
<gene>
    <name evidence="5" type="ORF">IWQ60_007391</name>
</gene>
<dbReference type="PANTHER" id="PTHR23104">
    <property type="entry name" value="MULTIPLE COAGULATION FACTOR DEFICIENCY PROTEIN 2 NEURAL STEM CELL DERIVED NEURONAL SURVIVAL PROTEIN"/>
    <property type="match status" value="1"/>
</dbReference>
<dbReference type="InterPro" id="IPR052110">
    <property type="entry name" value="MCFD2-like"/>
</dbReference>
<keyword evidence="6" id="KW-1185">Reference proteome</keyword>
<protein>
    <recommendedName>
        <fullName evidence="7">EF-hand domain-containing protein</fullName>
    </recommendedName>
</protein>